<keyword evidence="2" id="KW-1185">Reference proteome</keyword>
<reference evidence="1 2" key="1">
    <citation type="submission" date="2023-07" db="EMBL/GenBank/DDBJ databases">
        <title>Functional and genomic diversity of the sorghum phyllosphere microbiome.</title>
        <authorList>
            <person name="Shade A."/>
        </authorList>
    </citation>
    <scope>NUCLEOTIDE SEQUENCE [LARGE SCALE GENOMIC DNA]</scope>
    <source>
        <strain evidence="1 2">SORGH_AS_0892</strain>
    </source>
</reference>
<gene>
    <name evidence="1" type="ORF">QE382_002358</name>
</gene>
<evidence type="ECO:0000313" key="2">
    <source>
        <dbReference type="Proteomes" id="UP001244640"/>
    </source>
</evidence>
<sequence length="44" mass="4758">MRLILTKSLKRQLETLSLSVTTSYLIFVSSTHGKIAVAGGILPI</sequence>
<protein>
    <submittedName>
        <fullName evidence="1">Uncharacterized protein</fullName>
    </submittedName>
</protein>
<proteinExistence type="predicted"/>
<dbReference type="EMBL" id="JAUTBA010000001">
    <property type="protein sequence ID" value="MDQ1150374.1"/>
    <property type="molecule type" value="Genomic_DNA"/>
</dbReference>
<dbReference type="Proteomes" id="UP001244640">
    <property type="component" value="Unassembled WGS sequence"/>
</dbReference>
<evidence type="ECO:0000313" key="1">
    <source>
        <dbReference type="EMBL" id="MDQ1150374.1"/>
    </source>
</evidence>
<comment type="caution">
    <text evidence="1">The sequence shown here is derived from an EMBL/GenBank/DDBJ whole genome shotgun (WGS) entry which is preliminary data.</text>
</comment>
<accession>A0ABU0U5Y7</accession>
<name>A0ABU0U5Y7_9SPHI</name>
<organism evidence="1 2">
    <name type="scientific">Sphingobacterium zeae</name>
    <dbReference type="NCBI Taxonomy" id="1776859"/>
    <lineage>
        <taxon>Bacteria</taxon>
        <taxon>Pseudomonadati</taxon>
        <taxon>Bacteroidota</taxon>
        <taxon>Sphingobacteriia</taxon>
        <taxon>Sphingobacteriales</taxon>
        <taxon>Sphingobacteriaceae</taxon>
        <taxon>Sphingobacterium</taxon>
    </lineage>
</organism>